<evidence type="ECO:0000256" key="1">
    <source>
        <dbReference type="ARBA" id="ARBA00002056"/>
    </source>
</evidence>
<evidence type="ECO:0000256" key="5">
    <source>
        <dbReference type="ARBA" id="ARBA00022556"/>
    </source>
</evidence>
<name>A0AA92FI96_9BACT</name>
<dbReference type="EMBL" id="CP039734">
    <property type="protein sequence ID" value="QIR76223.1"/>
    <property type="molecule type" value="Genomic_DNA"/>
</dbReference>
<protein>
    <recommendedName>
        <fullName evidence="3 10">Lipid-A-disaccharide synthase</fullName>
        <ecNumber evidence="2 10">2.4.1.182</ecNumber>
    </recommendedName>
</protein>
<proteinExistence type="predicted"/>
<dbReference type="GO" id="GO:0009245">
    <property type="term" value="P:lipid A biosynthetic process"/>
    <property type="evidence" value="ECO:0007669"/>
    <property type="project" value="UniProtKB-UniRule"/>
</dbReference>
<evidence type="ECO:0000256" key="7">
    <source>
        <dbReference type="ARBA" id="ARBA00022679"/>
    </source>
</evidence>
<comment type="function">
    <text evidence="1">Condensation of UDP-2,3-diacylglucosamine and 2,3-diacylglucosamine-1-phosphate to form lipid A disaccharide, a precursor of lipid A, a phosphorylated glycolipid that anchors the lipopolysaccharide to the outer membrane of the cell.</text>
</comment>
<dbReference type="PANTHER" id="PTHR30372:SF4">
    <property type="entry name" value="LIPID-A-DISACCHARIDE SYNTHASE, MITOCHONDRIAL-RELATED"/>
    <property type="match status" value="1"/>
</dbReference>
<gene>
    <name evidence="11" type="ORF">FA584_08385</name>
</gene>
<evidence type="ECO:0000313" key="11">
    <source>
        <dbReference type="EMBL" id="QIR76223.1"/>
    </source>
</evidence>
<dbReference type="InterPro" id="IPR003835">
    <property type="entry name" value="Glyco_trans_19"/>
</dbReference>
<dbReference type="Proteomes" id="UP000502831">
    <property type="component" value="Chromosome"/>
</dbReference>
<evidence type="ECO:0000256" key="8">
    <source>
        <dbReference type="ARBA" id="ARBA00023098"/>
    </source>
</evidence>
<evidence type="ECO:0000256" key="3">
    <source>
        <dbReference type="ARBA" id="ARBA00020902"/>
    </source>
</evidence>
<keyword evidence="6 11" id="KW-0328">Glycosyltransferase</keyword>
<dbReference type="EC" id="2.4.1.182" evidence="2 10"/>
<dbReference type="GO" id="GO:0008915">
    <property type="term" value="F:lipid-A-disaccharide synthase activity"/>
    <property type="evidence" value="ECO:0007669"/>
    <property type="project" value="UniProtKB-UniRule"/>
</dbReference>
<comment type="catalytic activity">
    <reaction evidence="9">
        <text>a lipid X + a UDP-2-N,3-O-bis[(3R)-3-hydroxyacyl]-alpha-D-glucosamine = a lipid A disaccharide + UDP + H(+)</text>
        <dbReference type="Rhea" id="RHEA:67828"/>
        <dbReference type="ChEBI" id="CHEBI:15378"/>
        <dbReference type="ChEBI" id="CHEBI:58223"/>
        <dbReference type="ChEBI" id="CHEBI:137748"/>
        <dbReference type="ChEBI" id="CHEBI:176338"/>
        <dbReference type="ChEBI" id="CHEBI:176343"/>
        <dbReference type="EC" id="2.4.1.182"/>
    </reaction>
</comment>
<accession>A0AA92FI96</accession>
<dbReference type="NCBIfam" id="TIGR00215">
    <property type="entry name" value="lpxB"/>
    <property type="match status" value="1"/>
</dbReference>
<evidence type="ECO:0000256" key="10">
    <source>
        <dbReference type="NCBIfam" id="TIGR00215"/>
    </source>
</evidence>
<reference evidence="11 12" key="1">
    <citation type="journal article" date="2017" name="Environ. Sci. Technol.">
        <title>Organohalide Respiration with Chlorinated Ethenes under Low pH Conditions.</title>
        <authorList>
            <person name="Yang Y."/>
            <person name="Capiro N.L."/>
            <person name="Marcet T.F."/>
            <person name="Yan J."/>
            <person name="Pennell K.D."/>
            <person name="Loffler F.E."/>
        </authorList>
    </citation>
    <scope>NUCLEOTIDE SEQUENCE [LARGE SCALE GENOMIC DNA]</scope>
    <source>
        <strain evidence="11 12">ACSDCE</strain>
    </source>
</reference>
<evidence type="ECO:0000256" key="6">
    <source>
        <dbReference type="ARBA" id="ARBA00022676"/>
    </source>
</evidence>
<dbReference type="AlphaFoldDB" id="A0AA92FI96"/>
<keyword evidence="8" id="KW-0443">Lipid metabolism</keyword>
<dbReference type="Pfam" id="PF02684">
    <property type="entry name" value="LpxB"/>
    <property type="match status" value="1"/>
</dbReference>
<sequence>MKLLVSALEPSANLHLEPILSALEQCELYGIFDERFGKPLLPSKAFSIMGFLDALPKIRKAKRAIKVMARMSFFVDKVLLIDSPAFNIPLAKAIKTINPNVEIIYYILPQVWAWKPKRVAKVEKYCDVLASILPFEQQFYTKATYVGNPLLDEIPLFKLRAEETGVIAFLPGSRKSEIRSLFPIYKEVASRIEGKEKLLVIPPHFDYREIVDIYGDIHDFKICRNTYEAFEKSEFAFVCSGTATLEAALVGVPFVLAYKAKAFDYWVAQQFVKLKHVGLANIIFDFEKMEPLHVELLQEDVFADNLLKAYENMDKEAFFNHAKKLRTMLSHGSQRGNDKHNEGIM</sequence>
<dbReference type="GO" id="GO:0016020">
    <property type="term" value="C:membrane"/>
    <property type="evidence" value="ECO:0007669"/>
    <property type="project" value="GOC"/>
</dbReference>
<evidence type="ECO:0000313" key="12">
    <source>
        <dbReference type="Proteomes" id="UP000502831"/>
    </source>
</evidence>
<organism evidence="11 12">
    <name type="scientific">Sulfurospirillum diekertiae</name>
    <dbReference type="NCBI Taxonomy" id="1854492"/>
    <lineage>
        <taxon>Bacteria</taxon>
        <taxon>Pseudomonadati</taxon>
        <taxon>Campylobacterota</taxon>
        <taxon>Epsilonproteobacteria</taxon>
        <taxon>Campylobacterales</taxon>
        <taxon>Sulfurospirillaceae</taxon>
        <taxon>Sulfurospirillum</taxon>
    </lineage>
</organism>
<keyword evidence="5" id="KW-0441">Lipid A biosynthesis</keyword>
<dbReference type="RefSeq" id="WP_167750005.1">
    <property type="nucleotide sequence ID" value="NZ_CP039734.2"/>
</dbReference>
<evidence type="ECO:0000256" key="9">
    <source>
        <dbReference type="ARBA" id="ARBA00048975"/>
    </source>
</evidence>
<keyword evidence="7 11" id="KW-0808">Transferase</keyword>
<dbReference type="PANTHER" id="PTHR30372">
    <property type="entry name" value="LIPID-A-DISACCHARIDE SYNTHASE"/>
    <property type="match status" value="1"/>
</dbReference>
<evidence type="ECO:0000256" key="2">
    <source>
        <dbReference type="ARBA" id="ARBA00012687"/>
    </source>
</evidence>
<dbReference type="SUPFAM" id="SSF53756">
    <property type="entry name" value="UDP-Glycosyltransferase/glycogen phosphorylase"/>
    <property type="match status" value="1"/>
</dbReference>
<evidence type="ECO:0000256" key="4">
    <source>
        <dbReference type="ARBA" id="ARBA00022516"/>
    </source>
</evidence>
<dbReference type="GO" id="GO:0005543">
    <property type="term" value="F:phospholipid binding"/>
    <property type="evidence" value="ECO:0007669"/>
    <property type="project" value="TreeGrafter"/>
</dbReference>
<keyword evidence="4" id="KW-0444">Lipid biosynthesis</keyword>